<protein>
    <submittedName>
        <fullName evidence="1">Uncharacterized protein</fullName>
    </submittedName>
</protein>
<organism evidence="1 2">
    <name type="scientific">Breznakibacter xylanolyticus</name>
    <dbReference type="NCBI Taxonomy" id="990"/>
    <lineage>
        <taxon>Bacteria</taxon>
        <taxon>Pseudomonadati</taxon>
        <taxon>Bacteroidota</taxon>
        <taxon>Bacteroidia</taxon>
        <taxon>Marinilabiliales</taxon>
        <taxon>Marinilabiliaceae</taxon>
        <taxon>Breznakibacter</taxon>
    </lineage>
</organism>
<dbReference type="EMBL" id="QKZK01000071">
    <property type="protein sequence ID" value="PZX09812.1"/>
    <property type="molecule type" value="Genomic_DNA"/>
</dbReference>
<dbReference type="Proteomes" id="UP000249239">
    <property type="component" value="Unassembled WGS sequence"/>
</dbReference>
<gene>
    <name evidence="1" type="ORF">LX69_03517</name>
</gene>
<reference evidence="1 2" key="1">
    <citation type="submission" date="2018-06" db="EMBL/GenBank/DDBJ databases">
        <title>Genomic Encyclopedia of Archaeal and Bacterial Type Strains, Phase II (KMG-II): from individual species to whole genera.</title>
        <authorList>
            <person name="Goeker M."/>
        </authorList>
    </citation>
    <scope>NUCLEOTIDE SEQUENCE [LARGE SCALE GENOMIC DNA]</scope>
    <source>
        <strain evidence="1 2">DSM 6779</strain>
    </source>
</reference>
<name>A0A2W7NES7_9BACT</name>
<evidence type="ECO:0000313" key="2">
    <source>
        <dbReference type="Proteomes" id="UP000249239"/>
    </source>
</evidence>
<evidence type="ECO:0000313" key="1">
    <source>
        <dbReference type="EMBL" id="PZX09812.1"/>
    </source>
</evidence>
<dbReference type="RefSeq" id="WP_170124458.1">
    <property type="nucleotide sequence ID" value="NZ_QKZK01000071.1"/>
</dbReference>
<proteinExistence type="predicted"/>
<feature type="non-terminal residue" evidence="1">
    <location>
        <position position="1"/>
    </location>
</feature>
<sequence>GVKYLIRFHYRFAALSSFYCLRRIELYLSTNIDFYPKPAFESDVPYFYKLTPDIKSNTKNEDDLVNDGEWHVSTSYYVANGGEKYVTFGVFQQGEKFNKLMDDYNRNGYVLQINNYKESLFFNKKFKNDDWLIRINPLYFMNADEEVLMKEFKKEKSLLQKERPYKFPYYFIDNISVEQVVSDDCHQ</sequence>
<comment type="caution">
    <text evidence="1">The sequence shown here is derived from an EMBL/GenBank/DDBJ whole genome shotgun (WGS) entry which is preliminary data.</text>
</comment>
<dbReference type="AlphaFoldDB" id="A0A2W7NES7"/>
<keyword evidence="2" id="KW-1185">Reference proteome</keyword>
<accession>A0A2W7NES7</accession>